<organism evidence="1 2">
    <name type="scientific">Fusarium sporotrichioides</name>
    <dbReference type="NCBI Taxonomy" id="5514"/>
    <lineage>
        <taxon>Eukaryota</taxon>
        <taxon>Fungi</taxon>
        <taxon>Dikarya</taxon>
        <taxon>Ascomycota</taxon>
        <taxon>Pezizomycotina</taxon>
        <taxon>Sordariomycetes</taxon>
        <taxon>Hypocreomycetidae</taxon>
        <taxon>Hypocreales</taxon>
        <taxon>Nectriaceae</taxon>
        <taxon>Fusarium</taxon>
    </lineage>
</organism>
<evidence type="ECO:0000313" key="1">
    <source>
        <dbReference type="EMBL" id="RGP68726.1"/>
    </source>
</evidence>
<dbReference type="Proteomes" id="UP000266152">
    <property type="component" value="Unassembled WGS sequence"/>
</dbReference>
<dbReference type="EMBL" id="PXOF01000067">
    <property type="protein sequence ID" value="RGP68726.1"/>
    <property type="molecule type" value="Genomic_DNA"/>
</dbReference>
<protein>
    <submittedName>
        <fullName evidence="1">Uncharacterized protein</fullName>
    </submittedName>
</protein>
<name>A0A395S8H6_FUSSP</name>
<accession>A0A395S8H6</accession>
<keyword evidence="2" id="KW-1185">Reference proteome</keyword>
<comment type="caution">
    <text evidence="1">The sequence shown here is derived from an EMBL/GenBank/DDBJ whole genome shotgun (WGS) entry which is preliminary data.</text>
</comment>
<sequence length="215" mass="22861">MPTATEFFGITAQNRGALTTTYTAPGKFSASGIMMTPAPTWDGHPLGVYSTDFWKNILDASETLAYCCPSGCEYYEVGGCVSTLGPVTSYTYSEYCILQGRSGGELTFISSVDGLTYPDGVASRMKPTETPIYSTIMVDLEEAVGGNENLSDIAVATWAPEIVLIYQESDMVKGEGDSDGDGRDENAASTITGQGLISVLRLRLGLLAGTGMIFF</sequence>
<gene>
    <name evidence="1" type="ORF">FSPOR_5197</name>
</gene>
<dbReference type="AlphaFoldDB" id="A0A395S8H6"/>
<proteinExistence type="predicted"/>
<reference evidence="1 2" key="1">
    <citation type="journal article" date="2018" name="PLoS Pathog.">
        <title>Evolution of structural diversity of trichothecenes, a family of toxins produced by plant pathogenic and entomopathogenic fungi.</title>
        <authorList>
            <person name="Proctor R.H."/>
            <person name="McCormick S.P."/>
            <person name="Kim H.S."/>
            <person name="Cardoza R.E."/>
            <person name="Stanley A.M."/>
            <person name="Lindo L."/>
            <person name="Kelly A."/>
            <person name="Brown D.W."/>
            <person name="Lee T."/>
            <person name="Vaughan M.M."/>
            <person name="Alexander N.J."/>
            <person name="Busman M."/>
            <person name="Gutierrez S."/>
        </authorList>
    </citation>
    <scope>NUCLEOTIDE SEQUENCE [LARGE SCALE GENOMIC DNA]</scope>
    <source>
        <strain evidence="1 2">NRRL 3299</strain>
    </source>
</reference>
<evidence type="ECO:0000313" key="2">
    <source>
        <dbReference type="Proteomes" id="UP000266152"/>
    </source>
</evidence>